<dbReference type="AlphaFoldDB" id="T0YX46"/>
<organism evidence="1">
    <name type="scientific">mine drainage metagenome</name>
    <dbReference type="NCBI Taxonomy" id="410659"/>
    <lineage>
        <taxon>unclassified sequences</taxon>
        <taxon>metagenomes</taxon>
        <taxon>ecological metagenomes</taxon>
    </lineage>
</organism>
<sequence length="262" mass="29555">MHSDKAAVTLLFQALSEKRGGPLLWDASIFGNGYPPSPGPFREWSLDARRSAAPANRWLTDTIVALGSESVLVGDTTLSDTLLRTTRADRGGNHGSLVSIARSLLADVREDHLRGTLLETWTYRDEDRNHSLRWDPGEHRQYALRGSNPSSDRTKGTQWGANRLALEALPFFPTWPSSLSRLDTTAFVRRGRGDFRMRWPMWETPLSVAEIRPLLTHPAMIQLGTNRGTFDALGVTEVYESRRHRQEYYRNFTPGEPQLGLL</sequence>
<gene>
    <name evidence="1" type="ORF">B1B_16480</name>
</gene>
<reference evidence="1" key="1">
    <citation type="submission" date="2013-08" db="EMBL/GenBank/DDBJ databases">
        <authorList>
            <person name="Mendez C."/>
            <person name="Richter M."/>
            <person name="Ferrer M."/>
            <person name="Sanchez J."/>
        </authorList>
    </citation>
    <scope>NUCLEOTIDE SEQUENCE</scope>
</reference>
<proteinExistence type="predicted"/>
<protein>
    <submittedName>
        <fullName evidence="1">Uncharacterized protein</fullName>
    </submittedName>
</protein>
<accession>T0YX46</accession>
<reference evidence="1" key="2">
    <citation type="journal article" date="2014" name="ISME J.">
        <title>Microbial stratification in low pH oxic and suboxic macroscopic growths along an acid mine drainage.</title>
        <authorList>
            <person name="Mendez-Garcia C."/>
            <person name="Mesa V."/>
            <person name="Sprenger R.R."/>
            <person name="Richter M."/>
            <person name="Diez M.S."/>
            <person name="Solano J."/>
            <person name="Bargiela R."/>
            <person name="Golyshina O.V."/>
            <person name="Manteca A."/>
            <person name="Ramos J.L."/>
            <person name="Gallego J.R."/>
            <person name="Llorente I."/>
            <person name="Martins Dos Santos V.A."/>
            <person name="Jensen O.N."/>
            <person name="Pelaez A.I."/>
            <person name="Sanchez J."/>
            <person name="Ferrer M."/>
        </authorList>
    </citation>
    <scope>NUCLEOTIDE SEQUENCE</scope>
</reference>
<name>T0YX46_9ZZZZ</name>
<evidence type="ECO:0000313" key="1">
    <source>
        <dbReference type="EMBL" id="EQD36527.1"/>
    </source>
</evidence>
<comment type="caution">
    <text evidence="1">The sequence shown here is derived from an EMBL/GenBank/DDBJ whole genome shotgun (WGS) entry which is preliminary data.</text>
</comment>
<dbReference type="EMBL" id="AUZY01010967">
    <property type="protein sequence ID" value="EQD36527.1"/>
    <property type="molecule type" value="Genomic_DNA"/>
</dbReference>